<evidence type="ECO:0000256" key="3">
    <source>
        <dbReference type="ARBA" id="ARBA00022777"/>
    </source>
</evidence>
<comment type="caution">
    <text evidence="6">The sequence shown here is derived from an EMBL/GenBank/DDBJ whole genome shotgun (WGS) entry which is preliminary data.</text>
</comment>
<feature type="domain" description="Protein kinase" evidence="5">
    <location>
        <begin position="242"/>
        <end position="478"/>
    </location>
</feature>
<evidence type="ECO:0000256" key="4">
    <source>
        <dbReference type="ARBA" id="ARBA00022840"/>
    </source>
</evidence>
<dbReference type="RefSeq" id="WP_224195975.1">
    <property type="nucleotide sequence ID" value="NZ_JAIRAU010000047.1"/>
</dbReference>
<evidence type="ECO:0000313" key="6">
    <source>
        <dbReference type="EMBL" id="MBZ5714244.1"/>
    </source>
</evidence>
<sequence length="609" mass="63399">MAAVPAPPEPLTADEQRMLAQGKHEALAQLLAQSGRHAVAGWVLEQIWEFAGACEHYARAGRPLDALRAAIELGRSDVLDRIIAVFTAADADTRQQAAALLQRKGRHADAARVLALGDHDPEARARALVRAGDRLGAARVLAEADRVREALAVLEPLPERHGPTLQLAAELSWELGDAEAAVRRAQAAIRAGGIDRAALGRLLARGLGALGHDLAAQIVLQAHGPANGRGEAPPTAPVPARFQVRASLPASFSGAAYEGIDRVTLAEVEIHLLLAELQEGGAADPAVQDALEAFHRRALAAAALEHPAIRGVVQFDARAGILILPREAGSNLRALIRPPGMPLARARALVAFLLEGLAAAHLRGLVHGSLLPAQLVCDAAGRPLLGPFGADAIAGLIATRTGALEELLTITAPEVRAGAAPTAASDIYSVAALLVALVAGNLGGAAPEARALVEDALADDPASRPDAAALLARMRRRVADLRDLSMSTEPLRQDPAVMSDDSGLPAHGVVVEAAPGWDDVALDALLAADVPALQPVLDRQGRRVALAAWPEGCRRLADDVPFVQLAPMAIVDALPVEAAAAVRARLTAGAWVVTPAGEWMLALDELLTR</sequence>
<protein>
    <recommendedName>
        <fullName evidence="5">Protein kinase domain-containing protein</fullName>
    </recommendedName>
</protein>
<keyword evidence="2" id="KW-0547">Nucleotide-binding</keyword>
<evidence type="ECO:0000256" key="1">
    <source>
        <dbReference type="ARBA" id="ARBA00022679"/>
    </source>
</evidence>
<evidence type="ECO:0000256" key="2">
    <source>
        <dbReference type="ARBA" id="ARBA00022741"/>
    </source>
</evidence>
<keyword evidence="3" id="KW-0418">Kinase</keyword>
<dbReference type="SMART" id="SM00220">
    <property type="entry name" value="S_TKc"/>
    <property type="match status" value="1"/>
</dbReference>
<name>A0ABS7U1B7_9BACT</name>
<proteinExistence type="predicted"/>
<reference evidence="6" key="1">
    <citation type="submission" date="2021-08" db="EMBL/GenBank/DDBJ databases">
        <authorList>
            <person name="Stevens D.C."/>
        </authorList>
    </citation>
    <scope>NUCLEOTIDE SEQUENCE</scope>
    <source>
        <strain evidence="6">DSM 53165</strain>
    </source>
</reference>
<dbReference type="InterPro" id="IPR011009">
    <property type="entry name" value="Kinase-like_dom_sf"/>
</dbReference>
<dbReference type="Gene3D" id="1.10.510.10">
    <property type="entry name" value="Transferase(Phosphotransferase) domain 1"/>
    <property type="match status" value="1"/>
</dbReference>
<evidence type="ECO:0000313" key="7">
    <source>
        <dbReference type="Proteomes" id="UP001139031"/>
    </source>
</evidence>
<accession>A0ABS7U1B7</accession>
<dbReference type="PANTHER" id="PTHR43289:SF6">
    <property type="entry name" value="SERINE_THREONINE-PROTEIN KINASE NEKL-3"/>
    <property type="match status" value="1"/>
</dbReference>
<gene>
    <name evidence="6" type="ORF">K7C98_33850</name>
</gene>
<dbReference type="EMBL" id="JAIRAU010000047">
    <property type="protein sequence ID" value="MBZ5714244.1"/>
    <property type="molecule type" value="Genomic_DNA"/>
</dbReference>
<evidence type="ECO:0000259" key="5">
    <source>
        <dbReference type="PROSITE" id="PS50011"/>
    </source>
</evidence>
<dbReference type="InterPro" id="IPR000719">
    <property type="entry name" value="Prot_kinase_dom"/>
</dbReference>
<dbReference type="PANTHER" id="PTHR43289">
    <property type="entry name" value="MITOGEN-ACTIVATED PROTEIN KINASE KINASE KINASE 20-RELATED"/>
    <property type="match status" value="1"/>
</dbReference>
<dbReference type="Proteomes" id="UP001139031">
    <property type="component" value="Unassembled WGS sequence"/>
</dbReference>
<dbReference type="SUPFAM" id="SSF56112">
    <property type="entry name" value="Protein kinase-like (PK-like)"/>
    <property type="match status" value="1"/>
</dbReference>
<organism evidence="6 7">
    <name type="scientific">Nannocystis pusilla</name>
    <dbReference type="NCBI Taxonomy" id="889268"/>
    <lineage>
        <taxon>Bacteria</taxon>
        <taxon>Pseudomonadati</taxon>
        <taxon>Myxococcota</taxon>
        <taxon>Polyangia</taxon>
        <taxon>Nannocystales</taxon>
        <taxon>Nannocystaceae</taxon>
        <taxon>Nannocystis</taxon>
    </lineage>
</organism>
<keyword evidence="4" id="KW-0067">ATP-binding</keyword>
<dbReference type="PROSITE" id="PS50011">
    <property type="entry name" value="PROTEIN_KINASE_DOM"/>
    <property type="match status" value="1"/>
</dbReference>
<keyword evidence="1" id="KW-0808">Transferase</keyword>
<keyword evidence="7" id="KW-1185">Reference proteome</keyword>